<feature type="transmembrane region" description="Helical" evidence="1">
    <location>
        <begin position="59"/>
        <end position="81"/>
    </location>
</feature>
<organism evidence="2 3">
    <name type="scientific">Candidatus Ruania gallistercoris</name>
    <dbReference type="NCBI Taxonomy" id="2838746"/>
    <lineage>
        <taxon>Bacteria</taxon>
        <taxon>Bacillati</taxon>
        <taxon>Actinomycetota</taxon>
        <taxon>Actinomycetes</taxon>
        <taxon>Micrococcales</taxon>
        <taxon>Ruaniaceae</taxon>
        <taxon>Ruania</taxon>
    </lineage>
</organism>
<evidence type="ECO:0000313" key="3">
    <source>
        <dbReference type="Proteomes" id="UP000824037"/>
    </source>
</evidence>
<reference evidence="2" key="2">
    <citation type="submission" date="2021-04" db="EMBL/GenBank/DDBJ databases">
        <authorList>
            <person name="Gilroy R."/>
        </authorList>
    </citation>
    <scope>NUCLEOTIDE SEQUENCE</scope>
    <source>
        <strain evidence="2">ChiGjej4B4-7305</strain>
    </source>
</reference>
<feature type="transmembrane region" description="Helical" evidence="1">
    <location>
        <begin position="87"/>
        <end position="105"/>
    </location>
</feature>
<reference evidence="2" key="1">
    <citation type="journal article" date="2021" name="PeerJ">
        <title>Extensive microbial diversity within the chicken gut microbiome revealed by metagenomics and culture.</title>
        <authorList>
            <person name="Gilroy R."/>
            <person name="Ravi A."/>
            <person name="Getino M."/>
            <person name="Pursley I."/>
            <person name="Horton D.L."/>
            <person name="Alikhan N.F."/>
            <person name="Baker D."/>
            <person name="Gharbi K."/>
            <person name="Hall N."/>
            <person name="Watson M."/>
            <person name="Adriaenssens E.M."/>
            <person name="Foster-Nyarko E."/>
            <person name="Jarju S."/>
            <person name="Secka A."/>
            <person name="Antonio M."/>
            <person name="Oren A."/>
            <person name="Chaudhuri R.R."/>
            <person name="La Ragione R."/>
            <person name="Hildebrand F."/>
            <person name="Pallen M.J."/>
        </authorList>
    </citation>
    <scope>NUCLEOTIDE SEQUENCE</scope>
    <source>
        <strain evidence="2">ChiGjej4B4-7305</strain>
    </source>
</reference>
<keyword evidence="1" id="KW-1133">Transmembrane helix</keyword>
<keyword evidence="1" id="KW-0472">Membrane</keyword>
<feature type="non-terminal residue" evidence="2">
    <location>
        <position position="1"/>
    </location>
</feature>
<evidence type="ECO:0000313" key="2">
    <source>
        <dbReference type="EMBL" id="HIZ35274.1"/>
    </source>
</evidence>
<keyword evidence="1" id="KW-0812">Transmembrane</keyword>
<sequence length="118" mass="12762">AGVYTGLWTMWSDFAEYLKPDSTRFLLGLGLHLGLIIAAFGAVLLVLTTVTFRGSRDTLIALTGTAALGLFVLVLPILSAGSPGQTILLKLGITAWLVTAFILLWSRAAREWYHSQGR</sequence>
<dbReference type="Proteomes" id="UP000824037">
    <property type="component" value="Unassembled WGS sequence"/>
</dbReference>
<gene>
    <name evidence="2" type="ORF">H9815_05815</name>
</gene>
<dbReference type="EMBL" id="DXBY01000094">
    <property type="protein sequence ID" value="HIZ35274.1"/>
    <property type="molecule type" value="Genomic_DNA"/>
</dbReference>
<dbReference type="AlphaFoldDB" id="A0A9D2J4F4"/>
<name>A0A9D2J4F4_9MICO</name>
<feature type="transmembrane region" description="Helical" evidence="1">
    <location>
        <begin position="25"/>
        <end position="47"/>
    </location>
</feature>
<protein>
    <submittedName>
        <fullName evidence="2">Uncharacterized protein</fullName>
    </submittedName>
</protein>
<evidence type="ECO:0000256" key="1">
    <source>
        <dbReference type="SAM" id="Phobius"/>
    </source>
</evidence>
<proteinExistence type="predicted"/>
<accession>A0A9D2J4F4</accession>
<comment type="caution">
    <text evidence="2">The sequence shown here is derived from an EMBL/GenBank/DDBJ whole genome shotgun (WGS) entry which is preliminary data.</text>
</comment>